<evidence type="ECO:0000256" key="1">
    <source>
        <dbReference type="SAM" id="MobiDB-lite"/>
    </source>
</evidence>
<evidence type="ECO:0000313" key="4">
    <source>
        <dbReference type="Proteomes" id="UP000549394"/>
    </source>
</evidence>
<feature type="transmembrane region" description="Helical" evidence="2">
    <location>
        <begin position="302"/>
        <end position="331"/>
    </location>
</feature>
<feature type="transmembrane region" description="Helical" evidence="2">
    <location>
        <begin position="276"/>
        <end position="296"/>
    </location>
</feature>
<dbReference type="EMBL" id="CAJFCJ010000007">
    <property type="protein sequence ID" value="CAD5116840.1"/>
    <property type="molecule type" value="Genomic_DNA"/>
</dbReference>
<protein>
    <submittedName>
        <fullName evidence="3">DgyrCDS5686</fullName>
    </submittedName>
</protein>
<feature type="transmembrane region" description="Helical" evidence="2">
    <location>
        <begin position="137"/>
        <end position="157"/>
    </location>
</feature>
<evidence type="ECO:0000256" key="2">
    <source>
        <dbReference type="SAM" id="Phobius"/>
    </source>
</evidence>
<keyword evidence="4" id="KW-1185">Reference proteome</keyword>
<feature type="compositionally biased region" description="Polar residues" evidence="1">
    <location>
        <begin position="743"/>
        <end position="755"/>
    </location>
</feature>
<organism evidence="3 4">
    <name type="scientific">Dimorphilus gyrociliatus</name>
    <dbReference type="NCBI Taxonomy" id="2664684"/>
    <lineage>
        <taxon>Eukaryota</taxon>
        <taxon>Metazoa</taxon>
        <taxon>Spiralia</taxon>
        <taxon>Lophotrochozoa</taxon>
        <taxon>Annelida</taxon>
        <taxon>Polychaeta</taxon>
        <taxon>Polychaeta incertae sedis</taxon>
        <taxon>Dinophilidae</taxon>
        <taxon>Dimorphilus</taxon>
    </lineage>
</organism>
<name>A0A7I8VKS7_9ANNE</name>
<proteinExistence type="predicted"/>
<sequence>MLTHSHQSCCRGYNESVLEEQPYMKNHPFASEWIWAREGNGGRILSLPNDADVLSFYSLEASGPINIRFSTWPSLCLYLLTPNCRIHAIRQVLLANITSGTPDGKHLVCHRQVKHSNGHLRVNYAVLPFLPNYHTTAAVWLSFSELAFIFTLVLLAWPRYPLERSLISTKQKCKRSVDHILYENMSKGYKAILQKLTYGDNRNQRHLLSIKCFPIGCRRIGTLLRNCLVQLPVLNVCFSIASNQTTYFLGSPKKTRKQACAWPGWFLIIKGMAAGILWFMHIILLAGYCTAVWLICQLTLTIMLYTCIGGILHSSTVLPWIVAIIVAIFYLNDSLSKVNQDHQLILRLIDENSPRISAAEDSEQDFTKREDDNGGLLRTHNLGAVKFIDGERGEYVSKELYYNVCEELKYGWKRSSKAIAVRMSILLLFIVFVFGTCSVLGSLFDAGVILSVVATIASLVPKLCECWKERGKEKEKKLSWSKMMPVILDKYIRVDRTACADEDETELSTYDVRPVGLLEMDVPKVVEMRSLRLWKFPWLVSADQQTQSNEAFVLALSNKLAAATFLCKFFSRAQLLEIDLDDIQVIRQWCLLIENCILEAASKVSSVDGLPIDSIRLFPVQMQQLVSEFPAGNTVDALVDSLNRQLYDPVTRAFLLTIGNTTFALSKLDNTLFAFNSNCHGEQVTDLFGAVLLTTEFNTQNLQLAVKYLIDPYSPDAVPVYSIVPVEAFLLTSPPVTPSSSSGNMESSIAQQTSL</sequence>
<reference evidence="3 4" key="1">
    <citation type="submission" date="2020-08" db="EMBL/GenBank/DDBJ databases">
        <authorList>
            <person name="Hejnol A."/>
        </authorList>
    </citation>
    <scope>NUCLEOTIDE SEQUENCE [LARGE SCALE GENOMIC DNA]</scope>
</reference>
<keyword evidence="2" id="KW-1133">Transmembrane helix</keyword>
<comment type="caution">
    <text evidence="3">The sequence shown here is derived from an EMBL/GenBank/DDBJ whole genome shotgun (WGS) entry which is preliminary data.</text>
</comment>
<feature type="transmembrane region" description="Helical" evidence="2">
    <location>
        <begin position="419"/>
        <end position="441"/>
    </location>
</feature>
<dbReference type="AlphaFoldDB" id="A0A7I8VKS7"/>
<gene>
    <name evidence="3" type="ORF">DGYR_LOCUS5427</name>
</gene>
<dbReference type="OrthoDB" id="6277111at2759"/>
<accession>A0A7I8VKS7</accession>
<dbReference type="Proteomes" id="UP000549394">
    <property type="component" value="Unassembled WGS sequence"/>
</dbReference>
<keyword evidence="2" id="KW-0812">Transmembrane</keyword>
<keyword evidence="2" id="KW-0472">Membrane</keyword>
<evidence type="ECO:0000313" key="3">
    <source>
        <dbReference type="EMBL" id="CAD5116840.1"/>
    </source>
</evidence>
<feature type="region of interest" description="Disordered" evidence="1">
    <location>
        <begin position="735"/>
        <end position="755"/>
    </location>
</feature>